<keyword evidence="1" id="KW-0732">Signal</keyword>
<dbReference type="EMBL" id="MTKT01005556">
    <property type="protein sequence ID" value="OWM65836.1"/>
    <property type="molecule type" value="Genomic_DNA"/>
</dbReference>
<reference evidence="2" key="2">
    <citation type="submission" date="2017-06" db="EMBL/GenBank/DDBJ databases">
        <title>The pomegranate genome and the genomics of punicalagin biosynthesis.</title>
        <authorList>
            <person name="Xu C."/>
        </authorList>
    </citation>
    <scope>NUCLEOTIDE SEQUENCE [LARGE SCALE GENOMIC DNA]</scope>
    <source>
        <tissue evidence="2">Fresh leaf</tissue>
    </source>
</reference>
<sequence>MTKNLLLLLLLILFPSKYESTSSPEPTTQNPHLVSGTRLCNEKERQTCKVSGKNHEGIQEVRLSDGYKKGKGVYGGGDLVRPRPGHRSCSSPHLMKSTFLSASLAPGLLALYFLRLLE</sequence>
<evidence type="ECO:0000313" key="3">
    <source>
        <dbReference type="EMBL" id="PKI52362.1"/>
    </source>
</evidence>
<dbReference type="Proteomes" id="UP000233551">
    <property type="component" value="Unassembled WGS sequence"/>
</dbReference>
<reference evidence="4" key="1">
    <citation type="journal article" date="2017" name="Plant J.">
        <title>The pomegranate (Punica granatum L.) genome and the genomics of punicalagin biosynthesis.</title>
        <authorList>
            <person name="Qin G."/>
            <person name="Xu C."/>
            <person name="Ming R."/>
            <person name="Tang H."/>
            <person name="Guyot R."/>
            <person name="Kramer E.M."/>
            <person name="Hu Y."/>
            <person name="Yi X."/>
            <person name="Qi Y."/>
            <person name="Xu X."/>
            <person name="Gao Z."/>
            <person name="Pan H."/>
            <person name="Jian J."/>
            <person name="Tian Y."/>
            <person name="Yue Z."/>
            <person name="Xu Y."/>
        </authorList>
    </citation>
    <scope>NUCLEOTIDE SEQUENCE [LARGE SCALE GENOMIC DNA]</scope>
    <source>
        <strain evidence="4">cv. Dabenzi</strain>
    </source>
</reference>
<organism evidence="2 4">
    <name type="scientific">Punica granatum</name>
    <name type="common">Pomegranate</name>
    <dbReference type="NCBI Taxonomy" id="22663"/>
    <lineage>
        <taxon>Eukaryota</taxon>
        <taxon>Viridiplantae</taxon>
        <taxon>Streptophyta</taxon>
        <taxon>Embryophyta</taxon>
        <taxon>Tracheophyta</taxon>
        <taxon>Spermatophyta</taxon>
        <taxon>Magnoliopsida</taxon>
        <taxon>eudicotyledons</taxon>
        <taxon>Gunneridae</taxon>
        <taxon>Pentapetalae</taxon>
        <taxon>rosids</taxon>
        <taxon>malvids</taxon>
        <taxon>Myrtales</taxon>
        <taxon>Lythraceae</taxon>
        <taxon>Punica</taxon>
    </lineage>
</organism>
<evidence type="ECO:0000313" key="4">
    <source>
        <dbReference type="Proteomes" id="UP000197138"/>
    </source>
</evidence>
<accession>A0A218VZJ9</accession>
<gene>
    <name evidence="2" type="ORF">CDL15_Pgr015261</name>
    <name evidence="3" type="ORF">CRG98_027288</name>
</gene>
<dbReference type="AlphaFoldDB" id="A0A218VZJ9"/>
<evidence type="ECO:0000256" key="1">
    <source>
        <dbReference type="SAM" id="SignalP"/>
    </source>
</evidence>
<dbReference type="EMBL" id="PGOL01001939">
    <property type="protein sequence ID" value="PKI52362.1"/>
    <property type="molecule type" value="Genomic_DNA"/>
</dbReference>
<name>A0A218VZJ9_PUNGR</name>
<comment type="caution">
    <text evidence="2">The sequence shown here is derived from an EMBL/GenBank/DDBJ whole genome shotgun (WGS) entry which is preliminary data.</text>
</comment>
<feature type="signal peptide" evidence="1">
    <location>
        <begin position="1"/>
        <end position="20"/>
    </location>
</feature>
<protein>
    <submittedName>
        <fullName evidence="2">Uncharacterized protein</fullName>
    </submittedName>
</protein>
<keyword evidence="5" id="KW-1185">Reference proteome</keyword>
<dbReference type="Proteomes" id="UP000197138">
    <property type="component" value="Unassembled WGS sequence"/>
</dbReference>
<evidence type="ECO:0000313" key="2">
    <source>
        <dbReference type="EMBL" id="OWM65836.1"/>
    </source>
</evidence>
<reference evidence="3 5" key="3">
    <citation type="submission" date="2017-11" db="EMBL/GenBank/DDBJ databases">
        <title>De-novo sequencing of pomegranate (Punica granatum L.) genome.</title>
        <authorList>
            <person name="Akparov Z."/>
            <person name="Amiraslanov A."/>
            <person name="Hajiyeva S."/>
            <person name="Abbasov M."/>
            <person name="Kaur K."/>
            <person name="Hamwieh A."/>
            <person name="Solovyev V."/>
            <person name="Salamov A."/>
            <person name="Braich B."/>
            <person name="Kosarev P."/>
            <person name="Mahmoud A."/>
            <person name="Hajiyev E."/>
            <person name="Babayeva S."/>
            <person name="Izzatullayeva V."/>
            <person name="Mammadov A."/>
            <person name="Mammadov A."/>
            <person name="Sharifova S."/>
            <person name="Ojaghi J."/>
            <person name="Eynullazada K."/>
            <person name="Bayramov B."/>
            <person name="Abdulazimova A."/>
            <person name="Shahmuradov I."/>
        </authorList>
    </citation>
    <scope>NUCLEOTIDE SEQUENCE [LARGE SCALE GENOMIC DNA]</scope>
    <source>
        <strain evidence="3">AG2017</strain>
        <strain evidence="5">cv. AG2017</strain>
        <tissue evidence="3">Leaf</tissue>
    </source>
</reference>
<feature type="chain" id="PRO_5014071548" evidence="1">
    <location>
        <begin position="21"/>
        <end position="118"/>
    </location>
</feature>
<evidence type="ECO:0000313" key="5">
    <source>
        <dbReference type="Proteomes" id="UP000233551"/>
    </source>
</evidence>
<proteinExistence type="predicted"/>